<organism evidence="2 3">
    <name type="scientific">Pedobacter hiemivivus</name>
    <dbReference type="NCBI Taxonomy" id="2530454"/>
    <lineage>
        <taxon>Bacteria</taxon>
        <taxon>Pseudomonadati</taxon>
        <taxon>Bacteroidota</taxon>
        <taxon>Sphingobacteriia</taxon>
        <taxon>Sphingobacteriales</taxon>
        <taxon>Sphingobacteriaceae</taxon>
        <taxon>Pedobacter</taxon>
    </lineage>
</organism>
<accession>A0A4R0NHK0</accession>
<dbReference type="InterPro" id="IPR029079">
    <property type="entry name" value="Imm43"/>
</dbReference>
<dbReference type="Pfam" id="PF15570">
    <property type="entry name" value="Imm43"/>
    <property type="match status" value="1"/>
</dbReference>
<gene>
    <name evidence="2" type="ORF">EZ444_03185</name>
</gene>
<comment type="caution">
    <text evidence="2">The sequence shown here is derived from an EMBL/GenBank/DDBJ whole genome shotgun (WGS) entry which is preliminary data.</text>
</comment>
<protein>
    <recommendedName>
        <fullName evidence="1">Immunity protein 43 domain-containing protein</fullName>
    </recommendedName>
</protein>
<feature type="domain" description="Immunity protein 43" evidence="1">
    <location>
        <begin position="52"/>
        <end position="214"/>
    </location>
</feature>
<evidence type="ECO:0000313" key="3">
    <source>
        <dbReference type="Proteomes" id="UP000291117"/>
    </source>
</evidence>
<dbReference type="Proteomes" id="UP000291117">
    <property type="component" value="Unassembled WGS sequence"/>
</dbReference>
<proteinExistence type="predicted"/>
<name>A0A4R0NHK0_9SPHI</name>
<reference evidence="2 3" key="1">
    <citation type="submission" date="2019-02" db="EMBL/GenBank/DDBJ databases">
        <title>Pedobacter sp. RP-3-8 sp. nov., isolated from Arctic soil.</title>
        <authorList>
            <person name="Dahal R.H."/>
        </authorList>
    </citation>
    <scope>NUCLEOTIDE SEQUENCE [LARGE SCALE GENOMIC DNA]</scope>
    <source>
        <strain evidence="2 3">RP-3-8</strain>
    </source>
</reference>
<sequence>MNKMNYYAIFTDQSGKDGSPVFFEARMFEEPITGYAFSKENSIYYEWMKPGFNDYELLPEYYLYSKCVDLEFDYYKFANHYIISEDFLAVISKYNVAYTKGRVQVFSAEDNSQLVLRKNYFFVKFDYINDLIDYTKSIYEVSLSDKGEPIVHNGVRYIRKYEKIELIDENICSEIFLIKDSILGFNLFCTGQFKIDAENMKVYALMFVALPDYLDFVKYSGFLGKETYERLKKRDIPDIM</sequence>
<dbReference type="AlphaFoldDB" id="A0A4R0NHK0"/>
<dbReference type="OrthoDB" id="1494276at2"/>
<evidence type="ECO:0000313" key="2">
    <source>
        <dbReference type="EMBL" id="TCC99688.1"/>
    </source>
</evidence>
<keyword evidence="3" id="KW-1185">Reference proteome</keyword>
<dbReference type="EMBL" id="SJSM01000001">
    <property type="protein sequence ID" value="TCC99688.1"/>
    <property type="molecule type" value="Genomic_DNA"/>
</dbReference>
<evidence type="ECO:0000259" key="1">
    <source>
        <dbReference type="Pfam" id="PF15570"/>
    </source>
</evidence>